<sequence>MNTEYFLAQKIRKTKGKTFSSSVINIGITSIAIGVAAIMLSFSVLLGFKDTIKEKLFSMSAHLQISKITLNQSFEEAPFVINEETSKFINNNESIASINAIALKSALLRSDEEISGVLLKGVDENYNWQLFEENIKEGRILQKDTSASYGKEIILSNTLKQLLNVKLGDDILINFIQNPPRARKVEIVGFYDTGIEDIDNAYAIVDIDLIRRINDWEPDEIGHLEVFLNDFEQLEPTVSSLYDIIPQDQQIHRITQLLPQFFDWFNLLDRNIIIVLFLIIIVASFNMVSVLLIMIMERTPMIGLLKSLGARNQMIQKIFISNAVIIILKGLALGNFIALGFCFIQDQFKLIPLDPENYYMSYVPVSWSWLTFLLVNIATVILVSLIVILPTLSILKISPVKALKYKD</sequence>
<evidence type="ECO:0000256" key="2">
    <source>
        <dbReference type="ARBA" id="ARBA00005236"/>
    </source>
</evidence>
<dbReference type="InterPro" id="IPR051447">
    <property type="entry name" value="Lipoprotein-release_system"/>
</dbReference>
<dbReference type="RefSeq" id="WP_111371601.1">
    <property type="nucleotide sequence ID" value="NZ_CP029480.1"/>
</dbReference>
<keyword evidence="4 7" id="KW-0812">Transmembrane</keyword>
<evidence type="ECO:0000256" key="3">
    <source>
        <dbReference type="ARBA" id="ARBA00022475"/>
    </source>
</evidence>
<organism evidence="10 11">
    <name type="scientific">Arcticibacterium luteifluviistationis</name>
    <dbReference type="NCBI Taxonomy" id="1784714"/>
    <lineage>
        <taxon>Bacteria</taxon>
        <taxon>Pseudomonadati</taxon>
        <taxon>Bacteroidota</taxon>
        <taxon>Cytophagia</taxon>
        <taxon>Cytophagales</taxon>
        <taxon>Leadbetterellaceae</taxon>
        <taxon>Arcticibacterium</taxon>
    </lineage>
</organism>
<accession>A0A2Z4GBF7</accession>
<evidence type="ECO:0000256" key="5">
    <source>
        <dbReference type="ARBA" id="ARBA00022989"/>
    </source>
</evidence>
<evidence type="ECO:0000313" key="10">
    <source>
        <dbReference type="EMBL" id="AWV98408.1"/>
    </source>
</evidence>
<dbReference type="KEGG" id="als:DJ013_09575"/>
<dbReference type="GO" id="GO:0098797">
    <property type="term" value="C:plasma membrane protein complex"/>
    <property type="evidence" value="ECO:0007669"/>
    <property type="project" value="TreeGrafter"/>
</dbReference>
<evidence type="ECO:0000256" key="1">
    <source>
        <dbReference type="ARBA" id="ARBA00004651"/>
    </source>
</evidence>
<evidence type="ECO:0000256" key="4">
    <source>
        <dbReference type="ARBA" id="ARBA00022692"/>
    </source>
</evidence>
<dbReference type="PANTHER" id="PTHR30489:SF0">
    <property type="entry name" value="LIPOPROTEIN-RELEASING SYSTEM TRANSMEMBRANE PROTEIN LOLE"/>
    <property type="match status" value="1"/>
</dbReference>
<dbReference type="InterPro" id="IPR003838">
    <property type="entry name" value="ABC3_permease_C"/>
</dbReference>
<protein>
    <submittedName>
        <fullName evidence="10">ABC transporter permease</fullName>
    </submittedName>
</protein>
<dbReference type="Pfam" id="PF12704">
    <property type="entry name" value="MacB_PCD"/>
    <property type="match status" value="1"/>
</dbReference>
<evidence type="ECO:0000259" key="8">
    <source>
        <dbReference type="Pfam" id="PF02687"/>
    </source>
</evidence>
<dbReference type="Pfam" id="PF02687">
    <property type="entry name" value="FtsX"/>
    <property type="match status" value="1"/>
</dbReference>
<dbReference type="Proteomes" id="UP000249873">
    <property type="component" value="Chromosome"/>
</dbReference>
<name>A0A2Z4GBF7_9BACT</name>
<evidence type="ECO:0000256" key="6">
    <source>
        <dbReference type="ARBA" id="ARBA00023136"/>
    </source>
</evidence>
<dbReference type="GO" id="GO:0044874">
    <property type="term" value="P:lipoprotein localization to outer membrane"/>
    <property type="evidence" value="ECO:0007669"/>
    <property type="project" value="TreeGrafter"/>
</dbReference>
<feature type="domain" description="ABC3 transporter permease C-terminal" evidence="8">
    <location>
        <begin position="273"/>
        <end position="399"/>
    </location>
</feature>
<comment type="subcellular location">
    <subcellularLocation>
        <location evidence="1">Cell membrane</location>
        <topology evidence="1">Multi-pass membrane protein</topology>
    </subcellularLocation>
</comment>
<feature type="transmembrane region" description="Helical" evidence="7">
    <location>
        <begin position="318"/>
        <end position="346"/>
    </location>
</feature>
<gene>
    <name evidence="10" type="ORF">DJ013_09575</name>
</gene>
<proteinExistence type="inferred from homology"/>
<evidence type="ECO:0000313" key="11">
    <source>
        <dbReference type="Proteomes" id="UP000249873"/>
    </source>
</evidence>
<evidence type="ECO:0000256" key="7">
    <source>
        <dbReference type="SAM" id="Phobius"/>
    </source>
</evidence>
<keyword evidence="3" id="KW-1003">Cell membrane</keyword>
<keyword evidence="11" id="KW-1185">Reference proteome</keyword>
<feature type="domain" description="MacB-like periplasmic core" evidence="9">
    <location>
        <begin position="29"/>
        <end position="233"/>
    </location>
</feature>
<comment type="similarity">
    <text evidence="2">Belongs to the ABC-4 integral membrane protein family. LolC/E subfamily.</text>
</comment>
<keyword evidence="6 7" id="KW-0472">Membrane</keyword>
<dbReference type="OrthoDB" id="1522670at2"/>
<dbReference type="InterPro" id="IPR025857">
    <property type="entry name" value="MacB_PCD"/>
</dbReference>
<reference evidence="10 11" key="1">
    <citation type="submission" date="2018-05" db="EMBL/GenBank/DDBJ databases">
        <title>Complete genome sequence of Arcticibacterium luteifluviistationis SM1504T, a cytophagaceae bacterium isolated from Arctic surface seawater.</title>
        <authorList>
            <person name="Li Y."/>
            <person name="Qin Q.-L."/>
        </authorList>
    </citation>
    <scope>NUCLEOTIDE SEQUENCE [LARGE SCALE GENOMIC DNA]</scope>
    <source>
        <strain evidence="10 11">SM1504</strain>
    </source>
</reference>
<dbReference type="EMBL" id="CP029480">
    <property type="protein sequence ID" value="AWV98408.1"/>
    <property type="molecule type" value="Genomic_DNA"/>
</dbReference>
<feature type="transmembrane region" description="Helical" evidence="7">
    <location>
        <begin position="21"/>
        <end position="48"/>
    </location>
</feature>
<dbReference type="AlphaFoldDB" id="A0A2Z4GBF7"/>
<keyword evidence="5 7" id="KW-1133">Transmembrane helix</keyword>
<feature type="transmembrane region" description="Helical" evidence="7">
    <location>
        <begin position="272"/>
        <end position="297"/>
    </location>
</feature>
<evidence type="ECO:0000259" key="9">
    <source>
        <dbReference type="Pfam" id="PF12704"/>
    </source>
</evidence>
<dbReference type="PANTHER" id="PTHR30489">
    <property type="entry name" value="LIPOPROTEIN-RELEASING SYSTEM TRANSMEMBRANE PROTEIN LOLE"/>
    <property type="match status" value="1"/>
</dbReference>
<feature type="transmembrane region" description="Helical" evidence="7">
    <location>
        <begin position="366"/>
        <end position="395"/>
    </location>
</feature>